<sequence>MNVARRPHSRVARGGGVIMSKLGRISQDKRGNSHFGQLPNEAIMLNDGRKRPEQRHPGEAWVKTESVLSEGNHPLGWTSHTVRTRGR</sequence>
<evidence type="ECO:0000256" key="1">
    <source>
        <dbReference type="SAM" id="MobiDB-lite"/>
    </source>
</evidence>
<organism evidence="2 3">
    <name type="scientific">Stachybotrys chlorohalonatus (strain IBT 40285)</name>
    <dbReference type="NCBI Taxonomy" id="1283841"/>
    <lineage>
        <taxon>Eukaryota</taxon>
        <taxon>Fungi</taxon>
        <taxon>Dikarya</taxon>
        <taxon>Ascomycota</taxon>
        <taxon>Pezizomycotina</taxon>
        <taxon>Sordariomycetes</taxon>
        <taxon>Hypocreomycetidae</taxon>
        <taxon>Hypocreales</taxon>
        <taxon>Stachybotryaceae</taxon>
        <taxon>Stachybotrys</taxon>
    </lineage>
</organism>
<dbReference type="EMBL" id="KL660461">
    <property type="protein sequence ID" value="KFA66438.1"/>
    <property type="molecule type" value="Genomic_DNA"/>
</dbReference>
<dbReference type="InParanoid" id="A0A084QR53"/>
<dbReference type="AlphaFoldDB" id="A0A084QR53"/>
<evidence type="ECO:0000313" key="3">
    <source>
        <dbReference type="Proteomes" id="UP000028524"/>
    </source>
</evidence>
<dbReference type="HOGENOM" id="CLU_2484805_0_0_1"/>
<evidence type="ECO:0000313" key="2">
    <source>
        <dbReference type="EMBL" id="KFA66438.1"/>
    </source>
</evidence>
<feature type="region of interest" description="Disordered" evidence="1">
    <location>
        <begin position="1"/>
        <end position="87"/>
    </location>
</feature>
<gene>
    <name evidence="2" type="ORF">S40285_09899</name>
</gene>
<protein>
    <submittedName>
        <fullName evidence="2">Uncharacterized protein</fullName>
    </submittedName>
</protein>
<reference evidence="2 3" key="1">
    <citation type="journal article" date="2014" name="BMC Genomics">
        <title>Comparative genome sequencing reveals chemotype-specific gene clusters in the toxigenic black mold Stachybotrys.</title>
        <authorList>
            <person name="Semeiks J."/>
            <person name="Borek D."/>
            <person name="Otwinowski Z."/>
            <person name="Grishin N.V."/>
        </authorList>
    </citation>
    <scope>NUCLEOTIDE SEQUENCE [LARGE SCALE GENOMIC DNA]</scope>
    <source>
        <strain evidence="2 3">IBT 40285</strain>
    </source>
</reference>
<dbReference type="Proteomes" id="UP000028524">
    <property type="component" value="Unassembled WGS sequence"/>
</dbReference>
<keyword evidence="3" id="KW-1185">Reference proteome</keyword>
<proteinExistence type="predicted"/>
<name>A0A084QR53_STAC4</name>
<feature type="compositionally biased region" description="Basic and acidic residues" evidence="1">
    <location>
        <begin position="47"/>
        <end position="58"/>
    </location>
</feature>
<accession>A0A084QR53</accession>
<feature type="compositionally biased region" description="Basic residues" evidence="1">
    <location>
        <begin position="1"/>
        <end position="11"/>
    </location>
</feature>